<comment type="caution">
    <text evidence="14">The sequence shown here is derived from an EMBL/GenBank/DDBJ whole genome shotgun (WGS) entry which is preliminary data.</text>
</comment>
<dbReference type="GeneID" id="38117768"/>
<organism evidence="14 15">
    <name type="scientific">Aspergillus mulundensis</name>
    <dbReference type="NCBI Taxonomy" id="1810919"/>
    <lineage>
        <taxon>Eukaryota</taxon>
        <taxon>Fungi</taxon>
        <taxon>Dikarya</taxon>
        <taxon>Ascomycota</taxon>
        <taxon>Pezizomycotina</taxon>
        <taxon>Eurotiomycetes</taxon>
        <taxon>Eurotiomycetidae</taxon>
        <taxon>Eurotiales</taxon>
        <taxon>Aspergillaceae</taxon>
        <taxon>Aspergillus</taxon>
        <taxon>Aspergillus subgen. Nidulantes</taxon>
    </lineage>
</organism>
<feature type="domain" description="Mediator complex subunit MED14 N-terminal" evidence="13">
    <location>
        <begin position="73"/>
        <end position="283"/>
    </location>
</feature>
<feature type="compositionally biased region" description="Polar residues" evidence="12">
    <location>
        <begin position="16"/>
        <end position="41"/>
    </location>
</feature>
<evidence type="ECO:0000256" key="4">
    <source>
        <dbReference type="ARBA" id="ARBA00019619"/>
    </source>
</evidence>
<dbReference type="Proteomes" id="UP000256690">
    <property type="component" value="Unassembled WGS sequence"/>
</dbReference>
<dbReference type="Pfam" id="PF26204">
    <property type="entry name" value="Med14_fung"/>
    <property type="match status" value="1"/>
</dbReference>
<keyword evidence="15" id="KW-1185">Reference proteome</keyword>
<keyword evidence="8 11" id="KW-0539">Nucleus</keyword>
<dbReference type="AlphaFoldDB" id="A0A3D8RLC1"/>
<comment type="similarity">
    <text evidence="2 11">Belongs to the Mediator complex subunit 14 family.</text>
</comment>
<comment type="subcellular location">
    <subcellularLocation>
        <location evidence="1 11">Nucleus</location>
    </subcellularLocation>
</comment>
<reference evidence="14 15" key="1">
    <citation type="journal article" date="2018" name="IMA Fungus">
        <title>IMA Genome-F 9: Draft genome sequence of Annulohypoxylon stygium, Aspergillus mulundensis, Berkeleyomyces basicola (syn. Thielaviopsis basicola), Ceratocystis smalleyi, two Cercospora beticola strains, Coleophoma cylindrospora, Fusarium fracticaudum, Phialophora cf. hyalina, and Morchella septimelata.</title>
        <authorList>
            <person name="Wingfield B.D."/>
            <person name="Bills G.F."/>
            <person name="Dong Y."/>
            <person name="Huang W."/>
            <person name="Nel W.J."/>
            <person name="Swalarsk-Parry B.S."/>
            <person name="Vaghefi N."/>
            <person name="Wilken P.M."/>
            <person name="An Z."/>
            <person name="de Beer Z.W."/>
            <person name="De Vos L."/>
            <person name="Chen L."/>
            <person name="Duong T.A."/>
            <person name="Gao Y."/>
            <person name="Hammerbacher A."/>
            <person name="Kikkert J.R."/>
            <person name="Li Y."/>
            <person name="Li H."/>
            <person name="Li K."/>
            <person name="Li Q."/>
            <person name="Liu X."/>
            <person name="Ma X."/>
            <person name="Naidoo K."/>
            <person name="Pethybridge S.J."/>
            <person name="Sun J."/>
            <person name="Steenkamp E.T."/>
            <person name="van der Nest M.A."/>
            <person name="van Wyk S."/>
            <person name="Wingfield M.J."/>
            <person name="Xiong C."/>
            <person name="Yue Q."/>
            <person name="Zhang X."/>
        </authorList>
    </citation>
    <scope>NUCLEOTIDE SEQUENCE [LARGE SCALE GENOMIC DNA]</scope>
    <source>
        <strain evidence="14 15">DSM 5745</strain>
    </source>
</reference>
<evidence type="ECO:0000256" key="10">
    <source>
        <dbReference type="ARBA" id="ARBA00032007"/>
    </source>
</evidence>
<evidence type="ECO:0000256" key="1">
    <source>
        <dbReference type="ARBA" id="ARBA00004123"/>
    </source>
</evidence>
<keyword evidence="5 11" id="KW-0805">Transcription regulation</keyword>
<evidence type="ECO:0000313" key="15">
    <source>
        <dbReference type="Proteomes" id="UP000256690"/>
    </source>
</evidence>
<evidence type="ECO:0000256" key="9">
    <source>
        <dbReference type="ARBA" id="ARBA00025687"/>
    </source>
</evidence>
<feature type="region of interest" description="Disordered" evidence="12">
    <location>
        <begin position="1029"/>
        <end position="1089"/>
    </location>
</feature>
<dbReference type="PANTHER" id="PTHR12809:SF2">
    <property type="entry name" value="MEDIATOR OF RNA POLYMERASE II TRANSCRIPTION SUBUNIT 14"/>
    <property type="match status" value="1"/>
</dbReference>
<keyword evidence="6 11" id="KW-0010">Activator</keyword>
<protein>
    <recommendedName>
        <fullName evidence="4 11">Mediator of RNA polymerase II transcription subunit 14</fullName>
    </recommendedName>
    <alternativeName>
        <fullName evidence="10 11">Mediator complex subunit 14</fullName>
    </alternativeName>
</protein>
<gene>
    <name evidence="14" type="ORF">DSM5745_07398</name>
</gene>
<evidence type="ECO:0000256" key="11">
    <source>
        <dbReference type="RuleBase" id="RU365082"/>
    </source>
</evidence>
<dbReference type="OrthoDB" id="205099at2759"/>
<proteinExistence type="inferred from homology"/>
<dbReference type="PANTHER" id="PTHR12809">
    <property type="entry name" value="MEDIATOR COMPLEX SUBUNIT"/>
    <property type="match status" value="1"/>
</dbReference>
<dbReference type="GO" id="GO:0006357">
    <property type="term" value="P:regulation of transcription by RNA polymerase II"/>
    <property type="evidence" value="ECO:0007669"/>
    <property type="project" value="InterPro"/>
</dbReference>
<evidence type="ECO:0000256" key="6">
    <source>
        <dbReference type="ARBA" id="ARBA00023159"/>
    </source>
</evidence>
<evidence type="ECO:0000256" key="8">
    <source>
        <dbReference type="ARBA" id="ARBA00023242"/>
    </source>
</evidence>
<dbReference type="EMBL" id="PVWQ01000008">
    <property type="protein sequence ID" value="RDW74736.1"/>
    <property type="molecule type" value="Genomic_DNA"/>
</dbReference>
<evidence type="ECO:0000256" key="7">
    <source>
        <dbReference type="ARBA" id="ARBA00023163"/>
    </source>
</evidence>
<comment type="function">
    <text evidence="9 11">Component of the Mediator complex, a coactivator involved in the regulated transcription of nearly all RNA polymerase II-dependent genes. Mediator functions as a bridge to convey information from gene-specific regulatory proteins to the basal RNA polymerase II transcription machinery. Mediator is recruited to promoters by direct interactions with regulatory proteins and serves as a scaffold for the assembly of a functional preinitiation complex with RNA polymerase II and the general transcription factors.</text>
</comment>
<accession>A0A3D8RLC1</accession>
<dbReference type="InterPro" id="IPR055122">
    <property type="entry name" value="Med14_N"/>
</dbReference>
<evidence type="ECO:0000256" key="3">
    <source>
        <dbReference type="ARBA" id="ARBA00011837"/>
    </source>
</evidence>
<evidence type="ECO:0000259" key="13">
    <source>
        <dbReference type="Pfam" id="PF08638"/>
    </source>
</evidence>
<dbReference type="InterPro" id="IPR013947">
    <property type="entry name" value="Mediator_Med14"/>
</dbReference>
<evidence type="ECO:0000313" key="14">
    <source>
        <dbReference type="EMBL" id="RDW74736.1"/>
    </source>
</evidence>
<evidence type="ECO:0000256" key="12">
    <source>
        <dbReference type="SAM" id="MobiDB-lite"/>
    </source>
</evidence>
<evidence type="ECO:0000256" key="5">
    <source>
        <dbReference type="ARBA" id="ARBA00023015"/>
    </source>
</evidence>
<dbReference type="GO" id="GO:0003712">
    <property type="term" value="F:transcription coregulator activity"/>
    <property type="evidence" value="ECO:0007669"/>
    <property type="project" value="UniProtKB-UniRule"/>
</dbReference>
<keyword evidence="7 11" id="KW-0804">Transcription</keyword>
<evidence type="ECO:0000256" key="2">
    <source>
        <dbReference type="ARBA" id="ARBA00007813"/>
    </source>
</evidence>
<dbReference type="STRING" id="1810919.A0A3D8RLC1"/>
<dbReference type="RefSeq" id="XP_026602504.1">
    <property type="nucleotide sequence ID" value="XM_026749414.1"/>
</dbReference>
<dbReference type="GO" id="GO:0016592">
    <property type="term" value="C:mediator complex"/>
    <property type="evidence" value="ECO:0007669"/>
    <property type="project" value="UniProtKB-UniRule"/>
</dbReference>
<name>A0A3D8RLC1_9EURO</name>
<comment type="subunit">
    <text evidence="3 11">Component of the Mediator complex.</text>
</comment>
<dbReference type="GO" id="GO:0070847">
    <property type="term" value="C:core mediator complex"/>
    <property type="evidence" value="ECO:0007669"/>
    <property type="project" value="TreeGrafter"/>
</dbReference>
<dbReference type="Pfam" id="PF08638">
    <property type="entry name" value="Med14"/>
    <property type="match status" value="1"/>
</dbReference>
<feature type="region of interest" description="Disordered" evidence="12">
    <location>
        <begin position="1"/>
        <end position="47"/>
    </location>
</feature>
<sequence length="1089" mass="121366">MGQNHAGEPGSDAHDQTNGITFSQSGNSVGLQNGSLRTNGVQHPDRHRNDEFTKMMLPATDDPPKLQHIVQGFFPLSKLLNRSTQQCWNDLAELVAELSEIQIPSHDFNTSPISTTGKVLGNQSPENLRKKLRVLEFAQAKRGEFIKLLVLSQWSRQAADVSRLVDIQNFIRTQHQAYGGALQCLGDMKRDLVRAQVANPDLTTALEVLSKEEVISMPDLGYRPPKPLTPKSTLRKLRKINRIISMRLSLHDKIPYAFQKYRVHDGRVTFIVPGEFELDLSIGEEDAESQFFFVDIRFLFNPSPSVPAGRIFSELDIKINDILRSGGLPECFDWLHNLTLTNKISILTRQASEMSRSIWSNGLRIELLHRTLVLQYWASKPGTKSWLEIGIRRGARKTPVGEPSSPSLGLRWMRDGQEVGSDNIEFDTDNLSVDRLLRSAIALHISYTLSSVFSRIREKLLYSNGSLSLRAHLTSVEPSECELDVQLTASRRLRVAIEPLSGVVVLAATPNTLERIDTDRNVDRPMIDDIVSRVGRLRCAAAIEQVESQMKMLGFSSISPRNLGIDARSVFPANVLRFSFFGHRLWERTWLLAATSSMDGDNWWIIQTQPADSTTTDRTFDTLTHASTAVCSAQVICNMLLPAQQTGYSSLADLGHCLTGFLAIYANARFLEDLQYIKTWPPLEHLKIGPGLQIPDLNIEYEATRLPETLRIALPAGVKMKAFIKKTVRLAFHGVDQHRNVAIMVAYGNMYSSFPALSDLIPEDDRSLVLQKTGTSFALRLVASPGYPVVATLFENLQRLESVLSIYEVLRRKKLNTCSLSLSHLGFVYGPGRDLFAQFDIKTQVQSTTKADALKLVLGTGPLFYLYLGISFGHSNPHRRIQGSLASNLNRPTADAGLDTFTELLSFTLPVMRAFDQLMATTSHTESLKVHVTVRHATSYQIHYPLEGCRFLLGVRQHQNQPVWVLKDVPSSQEGPGELEFKRKLLRSLYDSKGTGWRGLGSGIIAEPDHVGNLLAELDKFMISIRADVTSKPPDSKPPRDSPATNDQPPAIGLAKAAATPDTREGLTIRSSQQRPDPAPQPTDVIMID</sequence>